<evidence type="ECO:0000313" key="2">
    <source>
        <dbReference type="EMBL" id="JAH43598.1"/>
    </source>
</evidence>
<reference evidence="2" key="2">
    <citation type="journal article" date="2015" name="Fish Shellfish Immunol.">
        <title>Early steps in the European eel (Anguilla anguilla)-Vibrio vulnificus interaction in the gills: Role of the RtxA13 toxin.</title>
        <authorList>
            <person name="Callol A."/>
            <person name="Pajuelo D."/>
            <person name="Ebbesson L."/>
            <person name="Teles M."/>
            <person name="MacKenzie S."/>
            <person name="Amaro C."/>
        </authorList>
    </citation>
    <scope>NUCLEOTIDE SEQUENCE</scope>
</reference>
<keyword evidence="1" id="KW-0732">Signal</keyword>
<feature type="chain" id="PRO_5002432627" evidence="1">
    <location>
        <begin position="22"/>
        <end position="42"/>
    </location>
</feature>
<dbReference type="EMBL" id="GBXM01064979">
    <property type="protein sequence ID" value="JAH43598.1"/>
    <property type="molecule type" value="Transcribed_RNA"/>
</dbReference>
<feature type="signal peptide" evidence="1">
    <location>
        <begin position="1"/>
        <end position="21"/>
    </location>
</feature>
<organism evidence="2">
    <name type="scientific">Anguilla anguilla</name>
    <name type="common">European freshwater eel</name>
    <name type="synonym">Muraena anguilla</name>
    <dbReference type="NCBI Taxonomy" id="7936"/>
    <lineage>
        <taxon>Eukaryota</taxon>
        <taxon>Metazoa</taxon>
        <taxon>Chordata</taxon>
        <taxon>Craniata</taxon>
        <taxon>Vertebrata</taxon>
        <taxon>Euteleostomi</taxon>
        <taxon>Actinopterygii</taxon>
        <taxon>Neopterygii</taxon>
        <taxon>Teleostei</taxon>
        <taxon>Anguilliformes</taxon>
        <taxon>Anguillidae</taxon>
        <taxon>Anguilla</taxon>
    </lineage>
</organism>
<proteinExistence type="predicted"/>
<protein>
    <submittedName>
        <fullName evidence="2">Uncharacterized protein</fullName>
    </submittedName>
</protein>
<evidence type="ECO:0000256" key="1">
    <source>
        <dbReference type="SAM" id="SignalP"/>
    </source>
</evidence>
<name>A0A0E9SST4_ANGAN</name>
<dbReference type="AlphaFoldDB" id="A0A0E9SST4"/>
<accession>A0A0E9SST4</accession>
<reference evidence="2" key="1">
    <citation type="submission" date="2014-11" db="EMBL/GenBank/DDBJ databases">
        <authorList>
            <person name="Amaro Gonzalez C."/>
        </authorList>
    </citation>
    <scope>NUCLEOTIDE SEQUENCE</scope>
</reference>
<sequence>MDHGLSHLFFLFSLSSVLCEGKSVGCSFIPGVFKCIVHQQDS</sequence>